<protein>
    <submittedName>
        <fullName evidence="2">Uncharacterized protein</fullName>
    </submittedName>
</protein>
<feature type="non-terminal residue" evidence="2">
    <location>
        <position position="1"/>
    </location>
</feature>
<feature type="transmembrane region" description="Helical" evidence="1">
    <location>
        <begin position="12"/>
        <end position="29"/>
    </location>
</feature>
<evidence type="ECO:0000313" key="2">
    <source>
        <dbReference type="EMBL" id="SVD25831.1"/>
    </source>
</evidence>
<gene>
    <name evidence="2" type="ORF">METZ01_LOCUS378685</name>
</gene>
<sequence>ADCCDSPHPTSTTAAIVVIRYLIGTVFVMRRSLLFKPD</sequence>
<proteinExistence type="predicted"/>
<name>A0A382TWD6_9ZZZZ</name>
<keyword evidence="1" id="KW-1133">Transmembrane helix</keyword>
<evidence type="ECO:0000256" key="1">
    <source>
        <dbReference type="SAM" id="Phobius"/>
    </source>
</evidence>
<keyword evidence="1" id="KW-0472">Membrane</keyword>
<reference evidence="2" key="1">
    <citation type="submission" date="2018-05" db="EMBL/GenBank/DDBJ databases">
        <authorList>
            <person name="Lanie J.A."/>
            <person name="Ng W.-L."/>
            <person name="Kazmierczak K.M."/>
            <person name="Andrzejewski T.M."/>
            <person name="Davidsen T.M."/>
            <person name="Wayne K.J."/>
            <person name="Tettelin H."/>
            <person name="Glass J.I."/>
            <person name="Rusch D."/>
            <person name="Podicherti R."/>
            <person name="Tsui H.-C.T."/>
            <person name="Winkler M.E."/>
        </authorList>
    </citation>
    <scope>NUCLEOTIDE SEQUENCE</scope>
</reference>
<keyword evidence="1" id="KW-0812">Transmembrane</keyword>
<accession>A0A382TWD6</accession>
<dbReference type="EMBL" id="UINC01139340">
    <property type="protein sequence ID" value="SVD25831.1"/>
    <property type="molecule type" value="Genomic_DNA"/>
</dbReference>
<organism evidence="2">
    <name type="scientific">marine metagenome</name>
    <dbReference type="NCBI Taxonomy" id="408172"/>
    <lineage>
        <taxon>unclassified sequences</taxon>
        <taxon>metagenomes</taxon>
        <taxon>ecological metagenomes</taxon>
    </lineage>
</organism>
<dbReference type="AlphaFoldDB" id="A0A382TWD6"/>